<reference evidence="2 3" key="1">
    <citation type="submission" date="2016-11" db="EMBL/GenBank/DDBJ databases">
        <authorList>
            <consortium name="Pathogen Informatics"/>
        </authorList>
    </citation>
    <scope>NUCLEOTIDE SEQUENCE [LARGE SCALE GENOMIC DNA]</scope>
    <source>
        <strain evidence="2 3">104</strain>
    </source>
</reference>
<accession>A0AB38D1B3</accession>
<dbReference type="InterPro" id="IPR007499">
    <property type="entry name" value="ERF_bacteria_virus"/>
</dbReference>
<proteinExistence type="predicted"/>
<organism evidence="2 3">
    <name type="scientific">Mycobacteroides abscessus subsp. abscessus</name>
    <dbReference type="NCBI Taxonomy" id="1185650"/>
    <lineage>
        <taxon>Bacteria</taxon>
        <taxon>Bacillati</taxon>
        <taxon>Actinomycetota</taxon>
        <taxon>Actinomycetes</taxon>
        <taxon>Mycobacteriales</taxon>
        <taxon>Mycobacteriaceae</taxon>
        <taxon>Mycobacteroides</taxon>
        <taxon>Mycobacteroides abscessus</taxon>
    </lineage>
</organism>
<sequence length="240" mass="25665">MSEPEAKDTDSAPIPWPLPTVFHAWNAVMNDVQSIGKESRNTQQNFNFRGIDAVLDAVGPVLRKHGVAVVPTAFEHEAERYTTKSGGQMLNRVVQVTYTVYGPQGDSFTGSVFGEAADSGDKAMSKAHSVALRTFLLQALTIPTGDPEPDASSHERATPATAARAEGRPVQQLAPENAESKQQREDLKAVATENGWDLGAVAKAFEKGSEGKQLREASPDEVVAFTNSLVGGLVSGFKTK</sequence>
<feature type="region of interest" description="Disordered" evidence="1">
    <location>
        <begin position="143"/>
        <end position="186"/>
    </location>
</feature>
<dbReference type="EMBL" id="FSHM01000004">
    <property type="protein sequence ID" value="SIB22814.1"/>
    <property type="molecule type" value="Genomic_DNA"/>
</dbReference>
<name>A0AB38D1B3_9MYCO</name>
<dbReference type="Proteomes" id="UP000185210">
    <property type="component" value="Unassembled WGS sequence"/>
</dbReference>
<dbReference type="AlphaFoldDB" id="A0AB38D1B3"/>
<evidence type="ECO:0000313" key="3">
    <source>
        <dbReference type="Proteomes" id="UP000185210"/>
    </source>
</evidence>
<evidence type="ECO:0000256" key="1">
    <source>
        <dbReference type="SAM" id="MobiDB-lite"/>
    </source>
</evidence>
<comment type="caution">
    <text evidence="2">The sequence shown here is derived from an EMBL/GenBank/DDBJ whole genome shotgun (WGS) entry which is preliminary data.</text>
</comment>
<gene>
    <name evidence="2" type="ORF">SAMEA2070301_03300</name>
</gene>
<dbReference type="Pfam" id="PF04404">
    <property type="entry name" value="ERF"/>
    <property type="match status" value="1"/>
</dbReference>
<evidence type="ECO:0000313" key="2">
    <source>
        <dbReference type="EMBL" id="SIB22814.1"/>
    </source>
</evidence>
<protein>
    <submittedName>
        <fullName evidence="2">Bacteriophage protein</fullName>
    </submittedName>
</protein>